<sequence>MAATDMVTPLQCPPKASCCTKIKVMCNTLLFTNTSLLYSNINLCTTPHPYNTRIIIFNAVVHREGHASHAVPVHH</sequence>
<protein>
    <submittedName>
        <fullName evidence="1">Uncharacterized protein</fullName>
    </submittedName>
</protein>
<accession>A0AAV1JZE7</accession>
<dbReference type="Proteomes" id="UP001497472">
    <property type="component" value="Unassembled WGS sequence"/>
</dbReference>
<gene>
    <name evidence="1" type="ORF">LNINA_LOCUS12757</name>
</gene>
<dbReference type="AlphaFoldDB" id="A0AAV1JZE7"/>
<name>A0AAV1JZE7_9NEOP</name>
<evidence type="ECO:0000313" key="1">
    <source>
        <dbReference type="EMBL" id="CAK1553789.1"/>
    </source>
</evidence>
<keyword evidence="2" id="KW-1185">Reference proteome</keyword>
<reference evidence="1 2" key="1">
    <citation type="submission" date="2023-11" db="EMBL/GenBank/DDBJ databases">
        <authorList>
            <person name="Okamura Y."/>
        </authorList>
    </citation>
    <scope>NUCLEOTIDE SEQUENCE [LARGE SCALE GENOMIC DNA]</scope>
</reference>
<proteinExistence type="predicted"/>
<comment type="caution">
    <text evidence="1">The sequence shown here is derived from an EMBL/GenBank/DDBJ whole genome shotgun (WGS) entry which is preliminary data.</text>
</comment>
<evidence type="ECO:0000313" key="2">
    <source>
        <dbReference type="Proteomes" id="UP001497472"/>
    </source>
</evidence>
<organism evidence="1 2">
    <name type="scientific">Leptosia nina</name>
    <dbReference type="NCBI Taxonomy" id="320188"/>
    <lineage>
        <taxon>Eukaryota</taxon>
        <taxon>Metazoa</taxon>
        <taxon>Ecdysozoa</taxon>
        <taxon>Arthropoda</taxon>
        <taxon>Hexapoda</taxon>
        <taxon>Insecta</taxon>
        <taxon>Pterygota</taxon>
        <taxon>Neoptera</taxon>
        <taxon>Endopterygota</taxon>
        <taxon>Lepidoptera</taxon>
        <taxon>Glossata</taxon>
        <taxon>Ditrysia</taxon>
        <taxon>Papilionoidea</taxon>
        <taxon>Pieridae</taxon>
        <taxon>Pierinae</taxon>
        <taxon>Leptosia</taxon>
    </lineage>
</organism>
<dbReference type="EMBL" id="CAVLEF010000225">
    <property type="protein sequence ID" value="CAK1553789.1"/>
    <property type="molecule type" value="Genomic_DNA"/>
</dbReference>